<feature type="compositionally biased region" description="Low complexity" evidence="1">
    <location>
        <begin position="23"/>
        <end position="50"/>
    </location>
</feature>
<proteinExistence type="predicted"/>
<evidence type="ECO:0000259" key="2">
    <source>
        <dbReference type="Pfam" id="PF03713"/>
    </source>
</evidence>
<dbReference type="AlphaFoldDB" id="A0A918E4T1"/>
<dbReference type="Gene3D" id="1.20.1260.10">
    <property type="match status" value="1"/>
</dbReference>
<reference evidence="3" key="2">
    <citation type="submission" date="2020-09" db="EMBL/GenBank/DDBJ databases">
        <authorList>
            <person name="Sun Q."/>
            <person name="Zhou Y."/>
        </authorList>
    </citation>
    <scope>NUCLEOTIDE SEQUENCE</scope>
    <source>
        <strain evidence="3">CGMCC 4.7430</strain>
    </source>
</reference>
<dbReference type="Pfam" id="PF03713">
    <property type="entry name" value="DUF305"/>
    <property type="match status" value="1"/>
</dbReference>
<feature type="domain" description="DUF305" evidence="2">
    <location>
        <begin position="56"/>
        <end position="196"/>
    </location>
</feature>
<gene>
    <name evidence="3" type="ORF">GCM10012278_30440</name>
</gene>
<sequence>MKRTGLLLALLLAIAGCGPGETPASGGHHAAHTAPAPTAPAPAGSASPTGGFNGTDAAWVQLMIPMIERTLPMLDLAERQAADPAVGRLAASLATAHRAELARLAELRRTAGLSDVNVHEGHDMPGMVTASQLDAMRSADGKAFDGLFLRCLRDHLDQSVLVTRGERDAGVDPRALTLAADLERARTTQLTRLSTLT</sequence>
<organism evidence="3 4">
    <name type="scientific">Nonomuraea glycinis</name>
    <dbReference type="NCBI Taxonomy" id="2047744"/>
    <lineage>
        <taxon>Bacteria</taxon>
        <taxon>Bacillati</taxon>
        <taxon>Actinomycetota</taxon>
        <taxon>Actinomycetes</taxon>
        <taxon>Streptosporangiales</taxon>
        <taxon>Streptosporangiaceae</taxon>
        <taxon>Nonomuraea</taxon>
    </lineage>
</organism>
<feature type="region of interest" description="Disordered" evidence="1">
    <location>
        <begin position="22"/>
        <end position="50"/>
    </location>
</feature>
<name>A0A918E4T1_9ACTN</name>
<dbReference type="InterPro" id="IPR012347">
    <property type="entry name" value="Ferritin-like"/>
</dbReference>
<evidence type="ECO:0000313" key="3">
    <source>
        <dbReference type="EMBL" id="GGP06515.1"/>
    </source>
</evidence>
<dbReference type="RefSeq" id="WP_189139225.1">
    <property type="nucleotide sequence ID" value="NZ_BMNK01000004.1"/>
</dbReference>
<protein>
    <recommendedName>
        <fullName evidence="2">DUF305 domain-containing protein</fullName>
    </recommendedName>
</protein>
<dbReference type="PROSITE" id="PS51257">
    <property type="entry name" value="PROKAR_LIPOPROTEIN"/>
    <property type="match status" value="1"/>
</dbReference>
<keyword evidence="4" id="KW-1185">Reference proteome</keyword>
<reference evidence="3" key="1">
    <citation type="journal article" date="2014" name="Int. J. Syst. Evol. Microbiol.">
        <title>Complete genome sequence of Corynebacterium casei LMG S-19264T (=DSM 44701T), isolated from a smear-ripened cheese.</title>
        <authorList>
            <consortium name="US DOE Joint Genome Institute (JGI-PGF)"/>
            <person name="Walter F."/>
            <person name="Albersmeier A."/>
            <person name="Kalinowski J."/>
            <person name="Ruckert C."/>
        </authorList>
    </citation>
    <scope>NUCLEOTIDE SEQUENCE</scope>
    <source>
        <strain evidence="3">CGMCC 4.7430</strain>
    </source>
</reference>
<evidence type="ECO:0000256" key="1">
    <source>
        <dbReference type="SAM" id="MobiDB-lite"/>
    </source>
</evidence>
<dbReference type="InterPro" id="IPR005183">
    <property type="entry name" value="DUF305_CopM-like"/>
</dbReference>
<comment type="caution">
    <text evidence="3">The sequence shown here is derived from an EMBL/GenBank/DDBJ whole genome shotgun (WGS) entry which is preliminary data.</text>
</comment>
<evidence type="ECO:0000313" key="4">
    <source>
        <dbReference type="Proteomes" id="UP000660745"/>
    </source>
</evidence>
<dbReference type="Proteomes" id="UP000660745">
    <property type="component" value="Unassembled WGS sequence"/>
</dbReference>
<accession>A0A918E4T1</accession>
<dbReference type="EMBL" id="BMNK01000004">
    <property type="protein sequence ID" value="GGP06515.1"/>
    <property type="molecule type" value="Genomic_DNA"/>
</dbReference>